<feature type="chain" id="PRO_5040282427" evidence="1">
    <location>
        <begin position="24"/>
        <end position="122"/>
    </location>
</feature>
<name>A0A9P5PC89_9AGAR</name>
<organism evidence="2 3">
    <name type="scientific">Rhodocollybia butyracea</name>
    <dbReference type="NCBI Taxonomy" id="206335"/>
    <lineage>
        <taxon>Eukaryota</taxon>
        <taxon>Fungi</taxon>
        <taxon>Dikarya</taxon>
        <taxon>Basidiomycota</taxon>
        <taxon>Agaricomycotina</taxon>
        <taxon>Agaricomycetes</taxon>
        <taxon>Agaricomycetidae</taxon>
        <taxon>Agaricales</taxon>
        <taxon>Marasmiineae</taxon>
        <taxon>Omphalotaceae</taxon>
        <taxon>Rhodocollybia</taxon>
    </lineage>
</organism>
<evidence type="ECO:0000256" key="1">
    <source>
        <dbReference type="SAM" id="SignalP"/>
    </source>
</evidence>
<keyword evidence="3" id="KW-1185">Reference proteome</keyword>
<feature type="signal peptide" evidence="1">
    <location>
        <begin position="1"/>
        <end position="23"/>
    </location>
</feature>
<protein>
    <submittedName>
        <fullName evidence="2">Uncharacterized protein</fullName>
    </submittedName>
</protein>
<dbReference type="EMBL" id="JADNRY010000292">
    <property type="protein sequence ID" value="KAF9059570.1"/>
    <property type="molecule type" value="Genomic_DNA"/>
</dbReference>
<keyword evidence="1" id="KW-0732">Signal</keyword>
<dbReference type="Proteomes" id="UP000772434">
    <property type="component" value="Unassembled WGS sequence"/>
</dbReference>
<evidence type="ECO:0000313" key="2">
    <source>
        <dbReference type="EMBL" id="KAF9059570.1"/>
    </source>
</evidence>
<sequence>MATSSSNYLACFLVLYLAHKMLTITSLPTEITTKILRAYVSFYLIPSLDSTRVPANDSSALEFRCSTERLELLAMLSVSQSFAVVLPGLIFQRINIFSASALSLRSFITGHFAEALTFIEKM</sequence>
<comment type="caution">
    <text evidence="2">The sequence shown here is derived from an EMBL/GenBank/DDBJ whole genome shotgun (WGS) entry which is preliminary data.</text>
</comment>
<proteinExistence type="predicted"/>
<gene>
    <name evidence="2" type="ORF">BDP27DRAFT_1341161</name>
</gene>
<accession>A0A9P5PC89</accession>
<reference evidence="2" key="1">
    <citation type="submission" date="2020-11" db="EMBL/GenBank/DDBJ databases">
        <authorList>
            <consortium name="DOE Joint Genome Institute"/>
            <person name="Ahrendt S."/>
            <person name="Riley R."/>
            <person name="Andreopoulos W."/>
            <person name="Labutti K."/>
            <person name="Pangilinan J."/>
            <person name="Ruiz-Duenas F.J."/>
            <person name="Barrasa J.M."/>
            <person name="Sanchez-Garcia M."/>
            <person name="Camarero S."/>
            <person name="Miyauchi S."/>
            <person name="Serrano A."/>
            <person name="Linde D."/>
            <person name="Babiker R."/>
            <person name="Drula E."/>
            <person name="Ayuso-Fernandez I."/>
            <person name="Pacheco R."/>
            <person name="Padilla G."/>
            <person name="Ferreira P."/>
            <person name="Barriuso J."/>
            <person name="Kellner H."/>
            <person name="Castanera R."/>
            <person name="Alfaro M."/>
            <person name="Ramirez L."/>
            <person name="Pisabarro A.G."/>
            <person name="Kuo A."/>
            <person name="Tritt A."/>
            <person name="Lipzen A."/>
            <person name="He G."/>
            <person name="Yan M."/>
            <person name="Ng V."/>
            <person name="Cullen D."/>
            <person name="Martin F."/>
            <person name="Rosso M.-N."/>
            <person name="Henrissat B."/>
            <person name="Hibbett D."/>
            <person name="Martinez A.T."/>
            <person name="Grigoriev I.V."/>
        </authorList>
    </citation>
    <scope>NUCLEOTIDE SEQUENCE</scope>
    <source>
        <strain evidence="2">AH 40177</strain>
    </source>
</reference>
<dbReference type="AlphaFoldDB" id="A0A9P5PC89"/>
<evidence type="ECO:0000313" key="3">
    <source>
        <dbReference type="Proteomes" id="UP000772434"/>
    </source>
</evidence>